<dbReference type="AlphaFoldDB" id="A0A3B1A9L0"/>
<gene>
    <name evidence="2" type="ORF">MNBD_ALPHA03-499</name>
</gene>
<dbReference type="EMBL" id="UOFW01000011">
    <property type="protein sequence ID" value="VAX02456.1"/>
    <property type="molecule type" value="Genomic_DNA"/>
</dbReference>
<feature type="coiled-coil region" evidence="1">
    <location>
        <begin position="17"/>
        <end position="51"/>
    </location>
</feature>
<reference evidence="2" key="1">
    <citation type="submission" date="2018-06" db="EMBL/GenBank/DDBJ databases">
        <authorList>
            <person name="Zhirakovskaya E."/>
        </authorList>
    </citation>
    <scope>NUCLEOTIDE SEQUENCE</scope>
</reference>
<keyword evidence="1" id="KW-0175">Coiled coil</keyword>
<evidence type="ECO:0000256" key="1">
    <source>
        <dbReference type="SAM" id="Coils"/>
    </source>
</evidence>
<sequence length="141" mass="16679">MNRKGMTGMIRLQKWQLDEKRRDLVALEKMHDDFKQNLTDLQNELIAEQRKVAESPIVSIAYAGYAKQVMARRVNIVNSMLEIEVSIENSKDQVAEAFKELKKYEVVEQRERERELHARNLRQQNELDELAINMHRRQNTG</sequence>
<proteinExistence type="predicted"/>
<name>A0A3B1A9L0_9ZZZZ</name>
<organism evidence="2">
    <name type="scientific">hydrothermal vent metagenome</name>
    <dbReference type="NCBI Taxonomy" id="652676"/>
    <lineage>
        <taxon>unclassified sequences</taxon>
        <taxon>metagenomes</taxon>
        <taxon>ecological metagenomes</taxon>
    </lineage>
</organism>
<evidence type="ECO:0008006" key="3">
    <source>
        <dbReference type="Google" id="ProtNLM"/>
    </source>
</evidence>
<protein>
    <recommendedName>
        <fullName evidence="3">Flagellar FliJ protein</fullName>
    </recommendedName>
</protein>
<accession>A0A3B1A9L0</accession>
<dbReference type="Gene3D" id="1.10.287.1700">
    <property type="match status" value="1"/>
</dbReference>
<evidence type="ECO:0000313" key="2">
    <source>
        <dbReference type="EMBL" id="VAX02456.1"/>
    </source>
</evidence>
<dbReference type="InterPro" id="IPR053716">
    <property type="entry name" value="Flag_assembly_chemotaxis_eff"/>
</dbReference>